<gene>
    <name evidence="3" type="primary">LOC111487585</name>
</gene>
<dbReference type="PANTHER" id="PTHR34665:SF4">
    <property type="entry name" value="DUF3741 DOMAIN-CONTAINING PROTEIN"/>
    <property type="match status" value="1"/>
</dbReference>
<dbReference type="GeneID" id="111487585"/>
<proteinExistence type="predicted"/>
<keyword evidence="2" id="KW-1185">Reference proteome</keyword>
<dbReference type="PANTHER" id="PTHR34665">
    <property type="entry name" value="DUF3741 DOMAIN-CONTAINING PROTEIN"/>
    <property type="match status" value="1"/>
</dbReference>
<dbReference type="RefSeq" id="XP_022990803.1">
    <property type="nucleotide sequence ID" value="XM_023135035.1"/>
</dbReference>
<sequence length="178" mass="19951">MPLPSFSFNPFSDRKSPTPTQPTVAADDLAAEKAAAWAWYHHGSGSESKPMREFGLTRPVSVPKPSRYRLEAIRIAQTFIQDNSQTPCLHNSLLDSYEVASISRGISDLLDPTDRNNFSLRSFESEILDLGREIERKSTKPKKFGGFWRRRSVMCGKIEDVAIGSLVRSPGKQQPRPT</sequence>
<dbReference type="KEGG" id="cmax:111487585"/>
<organism evidence="2 3">
    <name type="scientific">Cucurbita maxima</name>
    <name type="common">Pumpkin</name>
    <name type="synonym">Winter squash</name>
    <dbReference type="NCBI Taxonomy" id="3661"/>
    <lineage>
        <taxon>Eukaryota</taxon>
        <taxon>Viridiplantae</taxon>
        <taxon>Streptophyta</taxon>
        <taxon>Embryophyta</taxon>
        <taxon>Tracheophyta</taxon>
        <taxon>Spermatophyta</taxon>
        <taxon>Magnoliopsida</taxon>
        <taxon>eudicotyledons</taxon>
        <taxon>Gunneridae</taxon>
        <taxon>Pentapetalae</taxon>
        <taxon>rosids</taxon>
        <taxon>fabids</taxon>
        <taxon>Cucurbitales</taxon>
        <taxon>Cucurbitaceae</taxon>
        <taxon>Cucurbiteae</taxon>
        <taxon>Cucurbita</taxon>
    </lineage>
</organism>
<dbReference type="AlphaFoldDB" id="A0A6J1JUC6"/>
<evidence type="ECO:0000313" key="2">
    <source>
        <dbReference type="Proteomes" id="UP000504608"/>
    </source>
</evidence>
<evidence type="ECO:0000256" key="1">
    <source>
        <dbReference type="SAM" id="MobiDB-lite"/>
    </source>
</evidence>
<protein>
    <submittedName>
        <fullName evidence="3">Uncharacterized protein LOC111487585</fullName>
    </submittedName>
</protein>
<feature type="region of interest" description="Disordered" evidence="1">
    <location>
        <begin position="1"/>
        <end position="23"/>
    </location>
</feature>
<accession>A0A6J1JUC6</accession>
<dbReference type="OrthoDB" id="1880786at2759"/>
<reference evidence="3" key="1">
    <citation type="submission" date="2025-08" db="UniProtKB">
        <authorList>
            <consortium name="RefSeq"/>
        </authorList>
    </citation>
    <scope>IDENTIFICATION</scope>
    <source>
        <tissue evidence="3">Young leaves</tissue>
    </source>
</reference>
<feature type="compositionally biased region" description="Polar residues" evidence="1">
    <location>
        <begin position="1"/>
        <end position="10"/>
    </location>
</feature>
<dbReference type="Proteomes" id="UP000504608">
    <property type="component" value="Unplaced"/>
</dbReference>
<evidence type="ECO:0000313" key="3">
    <source>
        <dbReference type="RefSeq" id="XP_022990803.1"/>
    </source>
</evidence>
<name>A0A6J1JUC6_CUCMA</name>